<sequence>MTSKRTKQQRQYTQVPTVTKNNSYRDRHHEEECLKLFESCKKGDLSVLLQLLKPETVNQPDLNNRNSSPLHYAAGFGKVDCVRALLTAGANISQADDSGLVPLHNASSFGHIEVVKVLLENGADTNVSDHWGFTPLHEAATWGRVCFLNKL</sequence>
<dbReference type="SMART" id="SM00248">
    <property type="entry name" value="ANK"/>
    <property type="match status" value="2"/>
</dbReference>
<dbReference type="InterPro" id="IPR050776">
    <property type="entry name" value="Ank_Repeat/CDKN_Inhibitor"/>
</dbReference>
<organism evidence="4 5">
    <name type="scientific">Wuchereria bancrofti</name>
    <dbReference type="NCBI Taxonomy" id="6293"/>
    <lineage>
        <taxon>Eukaryota</taxon>
        <taxon>Metazoa</taxon>
        <taxon>Ecdysozoa</taxon>
        <taxon>Nematoda</taxon>
        <taxon>Chromadorea</taxon>
        <taxon>Rhabditida</taxon>
        <taxon>Spirurina</taxon>
        <taxon>Spiruromorpha</taxon>
        <taxon>Filarioidea</taxon>
        <taxon>Onchocercidae</taxon>
        <taxon>Wuchereria</taxon>
    </lineage>
</organism>
<dbReference type="InterPro" id="IPR036770">
    <property type="entry name" value="Ankyrin_rpt-contain_sf"/>
</dbReference>
<dbReference type="InterPro" id="IPR002110">
    <property type="entry name" value="Ankyrin_rpt"/>
</dbReference>
<reference evidence="5" key="1">
    <citation type="submission" date="2012-08" db="EMBL/GenBank/DDBJ databases">
        <title>The Genome Sequence of Wuchereria bancrofti.</title>
        <authorList>
            <person name="Nutman T.B."/>
            <person name="Fink D.L."/>
            <person name="Russ C."/>
            <person name="Young S."/>
            <person name="Zeng Q."/>
            <person name="Koehrsen M."/>
            <person name="Alvarado L."/>
            <person name="Berlin A."/>
            <person name="Chapman S.B."/>
            <person name="Chen Z."/>
            <person name="Freedman E."/>
            <person name="Gellesch M."/>
            <person name="Goldberg J."/>
            <person name="Griggs A."/>
            <person name="Gujja S."/>
            <person name="Heilman E.R."/>
            <person name="Heiman D."/>
            <person name="Hepburn T."/>
            <person name="Howarth C."/>
            <person name="Jen D."/>
            <person name="Larson L."/>
            <person name="Lewis B."/>
            <person name="Mehta T."/>
            <person name="Park D."/>
            <person name="Pearson M."/>
            <person name="Roberts A."/>
            <person name="Saif S."/>
            <person name="Shea T."/>
            <person name="Shenoy N."/>
            <person name="Sisk P."/>
            <person name="Stolte C."/>
            <person name="Sykes S."/>
            <person name="Walk T."/>
            <person name="White J."/>
            <person name="Yandava C."/>
            <person name="Haas B."/>
            <person name="Henn M.R."/>
            <person name="Nusbaum C."/>
            <person name="Birren B."/>
        </authorList>
    </citation>
    <scope>NUCLEOTIDE SEQUENCE [LARGE SCALE GENOMIC DNA]</scope>
    <source>
        <strain evidence="5">NA</strain>
    </source>
</reference>
<name>J9E9Y7_WUCBA</name>
<gene>
    <name evidence="4" type="ORF">WUBG_09943</name>
</gene>
<keyword evidence="1" id="KW-0677">Repeat</keyword>
<keyword evidence="2 3" id="KW-0040">ANK repeat</keyword>
<protein>
    <submittedName>
        <fullName evidence="4">Uncharacterized protein</fullName>
    </submittedName>
</protein>
<feature type="repeat" description="ANK" evidence="3">
    <location>
        <begin position="65"/>
        <end position="97"/>
    </location>
</feature>
<dbReference type="PROSITE" id="PS50088">
    <property type="entry name" value="ANK_REPEAT"/>
    <property type="match status" value="2"/>
</dbReference>
<dbReference type="PANTHER" id="PTHR24201:SF16">
    <property type="entry name" value="ANKYRIN-1-LIKE-RELATED"/>
    <property type="match status" value="1"/>
</dbReference>
<evidence type="ECO:0000313" key="5">
    <source>
        <dbReference type="Proteomes" id="UP000004810"/>
    </source>
</evidence>
<evidence type="ECO:0000256" key="2">
    <source>
        <dbReference type="ARBA" id="ARBA00023043"/>
    </source>
</evidence>
<dbReference type="Pfam" id="PF12796">
    <property type="entry name" value="Ank_2"/>
    <property type="match status" value="1"/>
</dbReference>
<evidence type="ECO:0000256" key="1">
    <source>
        <dbReference type="ARBA" id="ARBA00022737"/>
    </source>
</evidence>
<evidence type="ECO:0000313" key="4">
    <source>
        <dbReference type="EMBL" id="EJW79151.1"/>
    </source>
</evidence>
<dbReference type="PANTHER" id="PTHR24201">
    <property type="entry name" value="ANK_REP_REGION DOMAIN-CONTAINING PROTEIN"/>
    <property type="match status" value="1"/>
</dbReference>
<dbReference type="PRINTS" id="PR01415">
    <property type="entry name" value="ANKYRIN"/>
</dbReference>
<dbReference type="GO" id="GO:0005634">
    <property type="term" value="C:nucleus"/>
    <property type="evidence" value="ECO:0007669"/>
    <property type="project" value="TreeGrafter"/>
</dbReference>
<dbReference type="SUPFAM" id="SSF48403">
    <property type="entry name" value="Ankyrin repeat"/>
    <property type="match status" value="1"/>
</dbReference>
<dbReference type="Proteomes" id="UP000004810">
    <property type="component" value="Unassembled WGS sequence"/>
</dbReference>
<accession>J9E9Y7</accession>
<evidence type="ECO:0000256" key="3">
    <source>
        <dbReference type="PROSITE-ProRule" id="PRU00023"/>
    </source>
</evidence>
<proteinExistence type="predicted"/>
<dbReference type="EMBL" id="ADBV01005788">
    <property type="protein sequence ID" value="EJW79151.1"/>
    <property type="molecule type" value="Genomic_DNA"/>
</dbReference>
<feature type="repeat" description="ANK" evidence="3">
    <location>
        <begin position="98"/>
        <end position="130"/>
    </location>
</feature>
<dbReference type="AlphaFoldDB" id="J9E9Y7"/>
<comment type="caution">
    <text evidence="4">The sequence shown here is derived from an EMBL/GenBank/DDBJ whole genome shotgun (WGS) entry which is preliminary data.</text>
</comment>
<dbReference type="PROSITE" id="PS50297">
    <property type="entry name" value="ANK_REP_REGION"/>
    <property type="match status" value="2"/>
</dbReference>
<dbReference type="Gene3D" id="1.25.40.20">
    <property type="entry name" value="Ankyrin repeat-containing domain"/>
    <property type="match status" value="1"/>
</dbReference>